<feature type="compositionally biased region" description="Low complexity" evidence="1">
    <location>
        <begin position="140"/>
        <end position="161"/>
    </location>
</feature>
<feature type="region of interest" description="Disordered" evidence="1">
    <location>
        <begin position="15"/>
        <end position="36"/>
    </location>
</feature>
<dbReference type="OrthoDB" id="3259825at2759"/>
<feature type="compositionally biased region" description="Polar residues" evidence="1">
    <location>
        <begin position="1158"/>
        <end position="1168"/>
    </location>
</feature>
<evidence type="ECO:0000256" key="1">
    <source>
        <dbReference type="SAM" id="MobiDB-lite"/>
    </source>
</evidence>
<feature type="region of interest" description="Disordered" evidence="1">
    <location>
        <begin position="647"/>
        <end position="844"/>
    </location>
</feature>
<feature type="compositionally biased region" description="Polar residues" evidence="1">
    <location>
        <begin position="475"/>
        <end position="498"/>
    </location>
</feature>
<feature type="compositionally biased region" description="Pro residues" evidence="1">
    <location>
        <begin position="684"/>
        <end position="695"/>
    </location>
</feature>
<feature type="compositionally biased region" description="Polar residues" evidence="1">
    <location>
        <begin position="558"/>
        <end position="581"/>
    </location>
</feature>
<feature type="compositionally biased region" description="Polar residues" evidence="1">
    <location>
        <begin position="537"/>
        <end position="551"/>
    </location>
</feature>
<feature type="region of interest" description="Disordered" evidence="1">
    <location>
        <begin position="928"/>
        <end position="1052"/>
    </location>
</feature>
<feature type="region of interest" description="Disordered" evidence="1">
    <location>
        <begin position="304"/>
        <end position="324"/>
    </location>
</feature>
<feature type="compositionally biased region" description="Low complexity" evidence="1">
    <location>
        <begin position="696"/>
        <end position="709"/>
    </location>
</feature>
<feature type="compositionally biased region" description="Polar residues" evidence="1">
    <location>
        <begin position="1136"/>
        <end position="1149"/>
    </location>
</feature>
<proteinExistence type="predicted"/>
<organism evidence="2 3">
    <name type="scientific">Crucibulum laeve</name>
    <dbReference type="NCBI Taxonomy" id="68775"/>
    <lineage>
        <taxon>Eukaryota</taxon>
        <taxon>Fungi</taxon>
        <taxon>Dikarya</taxon>
        <taxon>Basidiomycota</taxon>
        <taxon>Agaricomycotina</taxon>
        <taxon>Agaricomycetes</taxon>
        <taxon>Agaricomycetidae</taxon>
        <taxon>Agaricales</taxon>
        <taxon>Agaricineae</taxon>
        <taxon>Nidulariaceae</taxon>
        <taxon>Crucibulum</taxon>
    </lineage>
</organism>
<feature type="compositionally biased region" description="Polar residues" evidence="1">
    <location>
        <begin position="1116"/>
        <end position="1126"/>
    </location>
</feature>
<evidence type="ECO:0000313" key="2">
    <source>
        <dbReference type="EMBL" id="TFK42980.1"/>
    </source>
</evidence>
<protein>
    <submittedName>
        <fullName evidence="2">Uncharacterized protein</fullName>
    </submittedName>
</protein>
<feature type="compositionally biased region" description="Basic and acidic residues" evidence="1">
    <location>
        <begin position="451"/>
        <end position="467"/>
    </location>
</feature>
<feature type="region of interest" description="Disordered" evidence="1">
    <location>
        <begin position="1074"/>
        <end position="1104"/>
    </location>
</feature>
<gene>
    <name evidence="2" type="ORF">BDQ12DRAFT_696362</name>
</gene>
<feature type="region of interest" description="Disordered" evidence="1">
    <location>
        <begin position="1327"/>
        <end position="1346"/>
    </location>
</feature>
<feature type="region of interest" description="Disordered" evidence="1">
    <location>
        <begin position="357"/>
        <end position="621"/>
    </location>
</feature>
<feature type="region of interest" description="Disordered" evidence="1">
    <location>
        <begin position="1242"/>
        <end position="1269"/>
    </location>
</feature>
<dbReference type="Proteomes" id="UP000308652">
    <property type="component" value="Unassembled WGS sequence"/>
</dbReference>
<name>A0A5C3MCT2_9AGAR</name>
<feature type="compositionally biased region" description="Polar residues" evidence="1">
    <location>
        <begin position="183"/>
        <end position="216"/>
    </location>
</feature>
<evidence type="ECO:0000313" key="3">
    <source>
        <dbReference type="Proteomes" id="UP000308652"/>
    </source>
</evidence>
<dbReference type="STRING" id="68775.A0A5C3MCT2"/>
<feature type="compositionally biased region" description="Polar residues" evidence="1">
    <location>
        <begin position="314"/>
        <end position="324"/>
    </location>
</feature>
<keyword evidence="3" id="KW-1185">Reference proteome</keyword>
<feature type="compositionally biased region" description="Low complexity" evidence="1">
    <location>
        <begin position="582"/>
        <end position="593"/>
    </location>
</feature>
<feature type="compositionally biased region" description="Polar residues" evidence="1">
    <location>
        <begin position="725"/>
        <end position="734"/>
    </location>
</feature>
<sequence length="1423" mass="152059">MHRFRKKSDAKRIQVPFALQAQSEASRESLPELPPAGDFRTSLILPESFISAMLTTTRMRSLSRRFSVLRSPSGDPVTIEDLRYRFAEQRARGSENHITEEEEDMLLETLGRLRSRTTATPERSQENVADEDDPRQSVRSGNTTASSSFTGSSINSSPSSARSKRYSNNLFGSGRHRDYSYVRSVTSSRGAAGSTRTVSLTPTESSTTTRGNSISESLRPVTPDRSASPPLVQSSPGSNEKPAIRSAPYGEQQPLSAAEYRLAKTLGPSLKRASMALEEVIKEIEDEVDVDAEDEEEIVMPRTVPVPRGGLDHSSYTPEVRQSNASNSSAMFEAGMAISSDKQILNDLEERRASPVPSRILPGYIPGMPRPMTPRDFDSDDLRSHSTTPRATSPMHSSSFSMDSTNSSPGVASITSGLLRRESTSSRQSPHPTTPLASPLFLQRTTNGRYTPDDSNHYRGDSYERRPASPLSGAPTPSNPGHNQNNSWVSDGGVSSSEIHVRSPALPDSPTLDRSQGHPSSSTSEPLLAPAPPRSPTSPNYATNFEMSSRNGSRRSSKQNGTPSPFNVGSFPSLSFSPMANSSRTSLESGGSSFHSLFNDGDPAPSSSDTPEGSPDDEWDADDIIKRYTGLKKHDFVAIQEKLVGAAVAKAANPEQRAPSSMRKRRPSTAQSTYSNGGRDRVASPPPGSQPPASPTSPTSPTSPVSASALLNSVVDSIESRESPSRLNIATSVPASPRDPSPTTRRNRDLAQVLFGGISDDERDAKTPKPEQQSAPKDTAPTHEPITTNQPEPVNIRPTVDRVQLTDNGPVSPPTSPSPYQLHRNPSTPRIPHTPQEEADLTREVQKKTEAAMLALRPNASLQPEGVTHSGSIRKRISPNQISTPQLISATTSVDTIPLRSPSLSANNNAGPSKIGTLRAKNTIPAAEEVTPSTPDPKSPLASAGQTATYDPANATETGRFKLPVPSPPASAGPGLRGFMARFRNKPRMAETPSESEHRVSPQPPASSIKTPSPLPSISDINYIRRSPAATSPLPTSLKPVVESSPDSNESAAVRHLGLDRDAVKDLLARSGSTLAPPVDSSGLAQSNSIVTIPKPGVRDPDFGESAYISQATYDNTPYQDSSIHRNGQPIDPVSKRTSGQGLSENANNPIGAGVDVNTASAISVSSRSIHDRAPTPPPPKSPVGGRFSADGPSPPVPQLPHAHSQNDNRLNLPSSSTGGPIEKSNSTYESLYEMYAGESRAVSSAGNDPNGTGNLQASDSGPASTSEQGPALEFVELANGETIWSIVNGLRDDDDESVYTGRGSFASEYSTREPNSEGVQIFVKEHGRAGSKGSTSSFLSRKKTTQGKVRPETKVFYSSSAQIGRLIENLSQGMDAGSFNFLPTPTRGTAPGHSTSSSLSTNDMHWTVEERLEHMLGSMKST</sequence>
<feature type="region of interest" description="Disordered" evidence="1">
    <location>
        <begin position="1116"/>
        <end position="1225"/>
    </location>
</feature>
<feature type="region of interest" description="Disordered" evidence="1">
    <location>
        <begin position="113"/>
        <end position="246"/>
    </location>
</feature>
<dbReference type="EMBL" id="ML213592">
    <property type="protein sequence ID" value="TFK42980.1"/>
    <property type="molecule type" value="Genomic_DNA"/>
</dbReference>
<reference evidence="2 3" key="1">
    <citation type="journal article" date="2019" name="Nat. Ecol. Evol.">
        <title>Megaphylogeny resolves global patterns of mushroom evolution.</title>
        <authorList>
            <person name="Varga T."/>
            <person name="Krizsan K."/>
            <person name="Foldi C."/>
            <person name="Dima B."/>
            <person name="Sanchez-Garcia M."/>
            <person name="Sanchez-Ramirez S."/>
            <person name="Szollosi G.J."/>
            <person name="Szarkandi J.G."/>
            <person name="Papp V."/>
            <person name="Albert L."/>
            <person name="Andreopoulos W."/>
            <person name="Angelini C."/>
            <person name="Antonin V."/>
            <person name="Barry K.W."/>
            <person name="Bougher N.L."/>
            <person name="Buchanan P."/>
            <person name="Buyck B."/>
            <person name="Bense V."/>
            <person name="Catcheside P."/>
            <person name="Chovatia M."/>
            <person name="Cooper J."/>
            <person name="Damon W."/>
            <person name="Desjardin D."/>
            <person name="Finy P."/>
            <person name="Geml J."/>
            <person name="Haridas S."/>
            <person name="Hughes K."/>
            <person name="Justo A."/>
            <person name="Karasinski D."/>
            <person name="Kautmanova I."/>
            <person name="Kiss B."/>
            <person name="Kocsube S."/>
            <person name="Kotiranta H."/>
            <person name="LaButti K.M."/>
            <person name="Lechner B.E."/>
            <person name="Liimatainen K."/>
            <person name="Lipzen A."/>
            <person name="Lukacs Z."/>
            <person name="Mihaltcheva S."/>
            <person name="Morgado L.N."/>
            <person name="Niskanen T."/>
            <person name="Noordeloos M.E."/>
            <person name="Ohm R.A."/>
            <person name="Ortiz-Santana B."/>
            <person name="Ovrebo C."/>
            <person name="Racz N."/>
            <person name="Riley R."/>
            <person name="Savchenko A."/>
            <person name="Shiryaev A."/>
            <person name="Soop K."/>
            <person name="Spirin V."/>
            <person name="Szebenyi C."/>
            <person name="Tomsovsky M."/>
            <person name="Tulloss R.E."/>
            <person name="Uehling J."/>
            <person name="Grigoriev I.V."/>
            <person name="Vagvolgyi C."/>
            <person name="Papp T."/>
            <person name="Martin F.M."/>
            <person name="Miettinen O."/>
            <person name="Hibbett D.S."/>
            <person name="Nagy L.G."/>
        </authorList>
    </citation>
    <scope>NUCLEOTIDE SEQUENCE [LARGE SCALE GENOMIC DNA]</scope>
    <source>
        <strain evidence="2 3">CBS 166.37</strain>
    </source>
</reference>
<feature type="compositionally biased region" description="Low complexity" evidence="1">
    <location>
        <begin position="392"/>
        <end position="409"/>
    </location>
</feature>
<feature type="compositionally biased region" description="Basic and acidic residues" evidence="1">
    <location>
        <begin position="373"/>
        <end position="384"/>
    </location>
</feature>
<accession>A0A5C3MCT2</accession>
<feature type="compositionally biased region" description="Polar residues" evidence="1">
    <location>
        <begin position="512"/>
        <end position="525"/>
    </location>
</feature>
<feature type="compositionally biased region" description="Polar residues" evidence="1">
    <location>
        <begin position="1204"/>
        <end position="1225"/>
    </location>
</feature>